<evidence type="ECO:0000313" key="1">
    <source>
        <dbReference type="EMBL" id="AFK42410.1"/>
    </source>
</evidence>
<name>I3SQ68_MEDTR</name>
<dbReference type="EMBL" id="BT142616">
    <property type="protein sequence ID" value="AFK42410.1"/>
    <property type="molecule type" value="mRNA"/>
</dbReference>
<accession>I3SQ68</accession>
<organism evidence="1">
    <name type="scientific">Medicago truncatula</name>
    <name type="common">Barrel medic</name>
    <name type="synonym">Medicago tribuloides</name>
    <dbReference type="NCBI Taxonomy" id="3880"/>
    <lineage>
        <taxon>Eukaryota</taxon>
        <taxon>Viridiplantae</taxon>
        <taxon>Streptophyta</taxon>
        <taxon>Embryophyta</taxon>
        <taxon>Tracheophyta</taxon>
        <taxon>Spermatophyta</taxon>
        <taxon>Magnoliopsida</taxon>
        <taxon>eudicotyledons</taxon>
        <taxon>Gunneridae</taxon>
        <taxon>Pentapetalae</taxon>
        <taxon>rosids</taxon>
        <taxon>fabids</taxon>
        <taxon>Fabales</taxon>
        <taxon>Fabaceae</taxon>
        <taxon>Papilionoideae</taxon>
        <taxon>50 kb inversion clade</taxon>
        <taxon>NPAAA clade</taxon>
        <taxon>Hologalegina</taxon>
        <taxon>IRL clade</taxon>
        <taxon>Trifolieae</taxon>
        <taxon>Medicago</taxon>
    </lineage>
</organism>
<reference evidence="1" key="1">
    <citation type="submission" date="2012-05" db="EMBL/GenBank/DDBJ databases">
        <authorList>
            <person name="Krishnakumar V."/>
            <person name="Cheung F."/>
            <person name="Xiao Y."/>
            <person name="Chan A."/>
            <person name="Moskal W.A."/>
            <person name="Town C.D."/>
        </authorList>
    </citation>
    <scope>NUCLEOTIDE SEQUENCE</scope>
</reference>
<proteinExistence type="evidence at transcript level"/>
<protein>
    <submittedName>
        <fullName evidence="1">Uncharacterized protein</fullName>
    </submittedName>
</protein>
<sequence length="59" mass="6388">MGVCYYGILWIIIPDLPQVAEVAETAEEEKSPLKSPVAILKSNINSILASLPFNPCSIT</sequence>
<dbReference type="AlphaFoldDB" id="I3SQ68"/>